<evidence type="ECO:0000256" key="3">
    <source>
        <dbReference type="ARBA" id="ARBA00022448"/>
    </source>
</evidence>
<keyword evidence="5 9" id="KW-0812">Transmembrane</keyword>
<name>A0A5P9QCL7_9MICO</name>
<dbReference type="OrthoDB" id="9782305at2"/>
<dbReference type="Gene3D" id="1.10.3470.10">
    <property type="entry name" value="ABC transporter involved in vitamin B12 uptake, BtuC"/>
    <property type="match status" value="1"/>
</dbReference>
<dbReference type="KEGG" id="lxl:KDY119_02734"/>
<dbReference type="EMBL" id="CP045529">
    <property type="protein sequence ID" value="QFU99208.1"/>
    <property type="molecule type" value="Genomic_DNA"/>
</dbReference>
<sequence>MPGHVPAARASAPGALARPARVAAGAGVPAANAPTDRGNAAEPVSTGPRRPPAAALLIGVAVLVVVVCVVALSLGPVRIPFTETCRVLLGSLGLHHLDVSASDTLVVRDIRLPRVLLALLAGAGLAVAGCSMQAFFRNPLADPGVTGVSSGAAVGAVVVLATGVDALGTWTLPAAAFLGALAAMAAVQVVGLLARDRSPVTLLLVGIALNAFLGAVIGAIISNAADSQTVRSAVFWLQGDLGSADWSDVRSVVAPVLVCTSFVLLGARELNALLLGDDQARSVGMDVSRVRTVLLVVTAILVGSIVAVTGVIGFVGLVVPHVVRAVVGADHRLLLPLSALVGAGFLVLADTVARVVIEPVAWQTGVVTALVGSPVFLVLVLRIRRAGAGA</sequence>
<evidence type="ECO:0000313" key="11">
    <source>
        <dbReference type="Proteomes" id="UP000326702"/>
    </source>
</evidence>
<reference evidence="10 11" key="1">
    <citation type="submission" date="2019-10" db="EMBL/GenBank/DDBJ databases">
        <title>Genome sequence of Luteimicrobium xylanilyticum HY-24.</title>
        <authorList>
            <person name="Kim D.Y."/>
            <person name="Park H.-Y."/>
        </authorList>
    </citation>
    <scope>NUCLEOTIDE SEQUENCE [LARGE SCALE GENOMIC DNA]</scope>
    <source>
        <strain evidence="10 11">HY-24</strain>
    </source>
</reference>
<dbReference type="InterPro" id="IPR000522">
    <property type="entry name" value="ABC_transptr_permease_BtuC"/>
</dbReference>
<dbReference type="FunFam" id="1.10.3470.10:FF:000001">
    <property type="entry name" value="Vitamin B12 ABC transporter permease BtuC"/>
    <property type="match status" value="1"/>
</dbReference>
<keyword evidence="7 9" id="KW-0472">Membrane</keyword>
<keyword evidence="3" id="KW-0813">Transport</keyword>
<evidence type="ECO:0000256" key="1">
    <source>
        <dbReference type="ARBA" id="ARBA00004651"/>
    </source>
</evidence>
<dbReference type="GO" id="GO:0022857">
    <property type="term" value="F:transmembrane transporter activity"/>
    <property type="evidence" value="ECO:0007669"/>
    <property type="project" value="InterPro"/>
</dbReference>
<proteinExistence type="inferred from homology"/>
<keyword evidence="6 9" id="KW-1133">Transmembrane helix</keyword>
<keyword evidence="11" id="KW-1185">Reference proteome</keyword>
<comment type="subcellular location">
    <subcellularLocation>
        <location evidence="1">Cell membrane</location>
        <topology evidence="1">Multi-pass membrane protein</topology>
    </subcellularLocation>
</comment>
<dbReference type="InterPro" id="IPR037294">
    <property type="entry name" value="ABC_BtuC-like"/>
</dbReference>
<feature type="transmembrane region" description="Helical" evidence="9">
    <location>
        <begin position="53"/>
        <end position="74"/>
    </location>
</feature>
<dbReference type="Proteomes" id="UP000326702">
    <property type="component" value="Chromosome"/>
</dbReference>
<feature type="transmembrane region" description="Helical" evidence="9">
    <location>
        <begin position="174"/>
        <end position="194"/>
    </location>
</feature>
<dbReference type="PANTHER" id="PTHR30472">
    <property type="entry name" value="FERRIC ENTEROBACTIN TRANSPORT SYSTEM PERMEASE PROTEIN"/>
    <property type="match status" value="1"/>
</dbReference>
<dbReference type="GO" id="GO:0033214">
    <property type="term" value="P:siderophore-iron import into cell"/>
    <property type="evidence" value="ECO:0007669"/>
    <property type="project" value="TreeGrafter"/>
</dbReference>
<evidence type="ECO:0000256" key="8">
    <source>
        <dbReference type="SAM" id="MobiDB-lite"/>
    </source>
</evidence>
<evidence type="ECO:0000256" key="7">
    <source>
        <dbReference type="ARBA" id="ARBA00023136"/>
    </source>
</evidence>
<dbReference type="CDD" id="cd06550">
    <property type="entry name" value="TM_ABC_iron-siderophores_like"/>
    <property type="match status" value="1"/>
</dbReference>
<evidence type="ECO:0000256" key="4">
    <source>
        <dbReference type="ARBA" id="ARBA00022475"/>
    </source>
</evidence>
<feature type="transmembrane region" description="Helical" evidence="9">
    <location>
        <begin position="115"/>
        <end position="136"/>
    </location>
</feature>
<evidence type="ECO:0000256" key="9">
    <source>
        <dbReference type="SAM" id="Phobius"/>
    </source>
</evidence>
<feature type="region of interest" description="Disordered" evidence="8">
    <location>
        <begin position="28"/>
        <end position="48"/>
    </location>
</feature>
<feature type="transmembrane region" description="Helical" evidence="9">
    <location>
        <begin position="200"/>
        <end position="221"/>
    </location>
</feature>
<feature type="transmembrane region" description="Helical" evidence="9">
    <location>
        <begin position="361"/>
        <end position="381"/>
    </location>
</feature>
<dbReference type="AlphaFoldDB" id="A0A5P9QCL7"/>
<gene>
    <name evidence="10" type="ORF">KDY119_02734</name>
</gene>
<comment type="similarity">
    <text evidence="2">Belongs to the binding-protein-dependent transport system permease family. FecCD subfamily.</text>
</comment>
<dbReference type="Pfam" id="PF01032">
    <property type="entry name" value="FecCD"/>
    <property type="match status" value="1"/>
</dbReference>
<dbReference type="PANTHER" id="PTHR30472:SF25">
    <property type="entry name" value="ABC TRANSPORTER PERMEASE PROTEIN MJ0876-RELATED"/>
    <property type="match status" value="1"/>
</dbReference>
<keyword evidence="4" id="KW-1003">Cell membrane</keyword>
<dbReference type="RefSeq" id="WP_153022431.1">
    <property type="nucleotide sequence ID" value="NZ_BAABIH010000008.1"/>
</dbReference>
<dbReference type="SUPFAM" id="SSF81345">
    <property type="entry name" value="ABC transporter involved in vitamin B12 uptake, BtuC"/>
    <property type="match status" value="1"/>
</dbReference>
<evidence type="ECO:0000313" key="10">
    <source>
        <dbReference type="EMBL" id="QFU99208.1"/>
    </source>
</evidence>
<protein>
    <submittedName>
        <fullName evidence="10">Putative siderophore transport system permease protein YfiZ</fullName>
    </submittedName>
</protein>
<feature type="transmembrane region" description="Helical" evidence="9">
    <location>
        <begin position="294"/>
        <end position="319"/>
    </location>
</feature>
<feature type="transmembrane region" description="Helical" evidence="9">
    <location>
        <begin position="331"/>
        <end position="349"/>
    </location>
</feature>
<evidence type="ECO:0000256" key="5">
    <source>
        <dbReference type="ARBA" id="ARBA00022692"/>
    </source>
</evidence>
<dbReference type="GO" id="GO:0005886">
    <property type="term" value="C:plasma membrane"/>
    <property type="evidence" value="ECO:0007669"/>
    <property type="project" value="UniProtKB-SubCell"/>
</dbReference>
<accession>A0A5P9QCL7</accession>
<evidence type="ECO:0000256" key="2">
    <source>
        <dbReference type="ARBA" id="ARBA00007935"/>
    </source>
</evidence>
<organism evidence="10 11">
    <name type="scientific">Luteimicrobium xylanilyticum</name>
    <dbReference type="NCBI Taxonomy" id="1133546"/>
    <lineage>
        <taxon>Bacteria</taxon>
        <taxon>Bacillati</taxon>
        <taxon>Actinomycetota</taxon>
        <taxon>Actinomycetes</taxon>
        <taxon>Micrococcales</taxon>
        <taxon>Luteimicrobium</taxon>
    </lineage>
</organism>
<evidence type="ECO:0000256" key="6">
    <source>
        <dbReference type="ARBA" id="ARBA00022989"/>
    </source>
</evidence>